<evidence type="ECO:0000256" key="11">
    <source>
        <dbReference type="ARBA" id="ARBA00022759"/>
    </source>
</evidence>
<dbReference type="Pfam" id="PF01351">
    <property type="entry name" value="RNase_HII"/>
    <property type="match status" value="1"/>
</dbReference>
<keyword evidence="10" id="KW-0479">Metal-binding</keyword>
<dbReference type="InterPro" id="IPR022898">
    <property type="entry name" value="RNase_HII"/>
</dbReference>
<dbReference type="InterPro" id="IPR036397">
    <property type="entry name" value="RNaseH_sf"/>
</dbReference>
<evidence type="ECO:0000256" key="8">
    <source>
        <dbReference type="ARBA" id="ARBA00022490"/>
    </source>
</evidence>
<dbReference type="GO" id="GO:0043137">
    <property type="term" value="P:DNA replication, removal of RNA primer"/>
    <property type="evidence" value="ECO:0007669"/>
    <property type="project" value="TreeGrafter"/>
</dbReference>
<dbReference type="InterPro" id="IPR024567">
    <property type="entry name" value="RNase_HII/HIII_dom"/>
</dbReference>
<evidence type="ECO:0000256" key="12">
    <source>
        <dbReference type="ARBA" id="ARBA00022801"/>
    </source>
</evidence>
<evidence type="ECO:0000256" key="1">
    <source>
        <dbReference type="ARBA" id="ARBA00000077"/>
    </source>
</evidence>
<evidence type="ECO:0000256" key="4">
    <source>
        <dbReference type="ARBA" id="ARBA00004496"/>
    </source>
</evidence>
<evidence type="ECO:0000256" key="3">
    <source>
        <dbReference type="ARBA" id="ARBA00001946"/>
    </source>
</evidence>
<evidence type="ECO:0000259" key="14">
    <source>
        <dbReference type="PROSITE" id="PS51975"/>
    </source>
</evidence>
<proteinExistence type="inferred from homology"/>
<dbReference type="PANTHER" id="PTHR10954">
    <property type="entry name" value="RIBONUCLEASE H2 SUBUNIT A"/>
    <property type="match status" value="1"/>
</dbReference>
<evidence type="ECO:0000256" key="5">
    <source>
        <dbReference type="ARBA" id="ARBA00007383"/>
    </source>
</evidence>
<reference evidence="15" key="1">
    <citation type="journal article" date="2015" name="Nature">
        <title>Complex archaea that bridge the gap between prokaryotes and eukaryotes.</title>
        <authorList>
            <person name="Spang A."/>
            <person name="Saw J.H."/>
            <person name="Jorgensen S.L."/>
            <person name="Zaremba-Niedzwiedzka K."/>
            <person name="Martijn J."/>
            <person name="Lind A.E."/>
            <person name="van Eijk R."/>
            <person name="Schleper C."/>
            <person name="Guy L."/>
            <person name="Ettema T.J."/>
        </authorList>
    </citation>
    <scope>NUCLEOTIDE SEQUENCE</scope>
</reference>
<keyword evidence="12" id="KW-0378">Hydrolase</keyword>
<keyword evidence="8" id="KW-0963">Cytoplasm</keyword>
<comment type="caution">
    <text evidence="15">The sequence shown here is derived from an EMBL/GenBank/DDBJ whole genome shotgun (WGS) entry which is preliminary data.</text>
</comment>
<evidence type="ECO:0000256" key="13">
    <source>
        <dbReference type="ARBA" id="ARBA00023211"/>
    </source>
</evidence>
<dbReference type="GO" id="GO:0004523">
    <property type="term" value="F:RNA-DNA hybrid ribonuclease activity"/>
    <property type="evidence" value="ECO:0007669"/>
    <property type="project" value="UniProtKB-EC"/>
</dbReference>
<evidence type="ECO:0000313" key="15">
    <source>
        <dbReference type="EMBL" id="KKM80844.1"/>
    </source>
</evidence>
<dbReference type="NCBIfam" id="NF000595">
    <property type="entry name" value="PRK00015.1-3"/>
    <property type="match status" value="1"/>
</dbReference>
<dbReference type="Gene3D" id="3.30.420.10">
    <property type="entry name" value="Ribonuclease H-like superfamily/Ribonuclease H"/>
    <property type="match status" value="1"/>
</dbReference>
<dbReference type="GO" id="GO:0032299">
    <property type="term" value="C:ribonuclease H2 complex"/>
    <property type="evidence" value="ECO:0007669"/>
    <property type="project" value="TreeGrafter"/>
</dbReference>
<gene>
    <name evidence="15" type="ORF">LCGC14_1335750</name>
</gene>
<dbReference type="PANTHER" id="PTHR10954:SF18">
    <property type="entry name" value="RIBONUCLEASE HII"/>
    <property type="match status" value="1"/>
</dbReference>
<keyword evidence="13" id="KW-0464">Manganese</keyword>
<dbReference type="InterPro" id="IPR012337">
    <property type="entry name" value="RNaseH-like_sf"/>
</dbReference>
<dbReference type="PROSITE" id="PS51975">
    <property type="entry name" value="RNASE_H_2"/>
    <property type="match status" value="1"/>
</dbReference>
<comment type="similarity">
    <text evidence="5">Belongs to the RNase HII family.</text>
</comment>
<evidence type="ECO:0000256" key="9">
    <source>
        <dbReference type="ARBA" id="ARBA00022722"/>
    </source>
</evidence>
<dbReference type="InterPro" id="IPR001352">
    <property type="entry name" value="RNase_HII/HIII"/>
</dbReference>
<dbReference type="EMBL" id="LAZR01008119">
    <property type="protein sequence ID" value="KKM80844.1"/>
    <property type="molecule type" value="Genomic_DNA"/>
</dbReference>
<dbReference type="GO" id="GO:0046872">
    <property type="term" value="F:metal ion binding"/>
    <property type="evidence" value="ECO:0007669"/>
    <property type="project" value="UniProtKB-KW"/>
</dbReference>
<keyword evidence="9" id="KW-0540">Nuclease</keyword>
<evidence type="ECO:0000256" key="6">
    <source>
        <dbReference type="ARBA" id="ARBA00012180"/>
    </source>
</evidence>
<dbReference type="CDD" id="cd07182">
    <property type="entry name" value="RNase_HII_bacteria_HII_like"/>
    <property type="match status" value="1"/>
</dbReference>
<accession>A0A0F9KF60</accession>
<evidence type="ECO:0000256" key="10">
    <source>
        <dbReference type="ARBA" id="ARBA00022723"/>
    </source>
</evidence>
<organism evidence="15">
    <name type="scientific">marine sediment metagenome</name>
    <dbReference type="NCBI Taxonomy" id="412755"/>
    <lineage>
        <taxon>unclassified sequences</taxon>
        <taxon>metagenomes</taxon>
        <taxon>ecological metagenomes</taxon>
    </lineage>
</organism>
<feature type="domain" description="RNase H type-2" evidence="14">
    <location>
        <begin position="18"/>
        <end position="216"/>
    </location>
</feature>
<comment type="cofactor">
    <cofactor evidence="2">
        <name>Mn(2+)</name>
        <dbReference type="ChEBI" id="CHEBI:29035"/>
    </cofactor>
</comment>
<protein>
    <recommendedName>
        <fullName evidence="7">Ribonuclease HII</fullName>
        <ecNumber evidence="6">3.1.26.4</ecNumber>
    </recommendedName>
</protein>
<sequence>MNNFSIEGSILSRIDGPAAVVGIDEVGNGAWAGPIVAGAVILPRGKLKGLYAEIKDSKRLSATRRVQLAARIRSAATAYAVRAVTAHEIDATGQAWARKRVILLAFDAVLDDIPEDCELAAILDGRDLKKLAAELHDESIATNKADDRSLSVAAASILAKVARDHLMHAFDELYPGYGWLTNVGYGTPDHAEALAQLGPTAIHRRSVRPVAIAERQ</sequence>
<comment type="catalytic activity">
    <reaction evidence="1">
        <text>Endonucleolytic cleavage to 5'-phosphomonoester.</text>
        <dbReference type="EC" id="3.1.26.4"/>
    </reaction>
</comment>
<dbReference type="EC" id="3.1.26.4" evidence="6"/>
<dbReference type="GO" id="GO:0005737">
    <property type="term" value="C:cytoplasm"/>
    <property type="evidence" value="ECO:0007669"/>
    <property type="project" value="UniProtKB-SubCell"/>
</dbReference>
<dbReference type="GO" id="GO:0006298">
    <property type="term" value="P:mismatch repair"/>
    <property type="evidence" value="ECO:0007669"/>
    <property type="project" value="TreeGrafter"/>
</dbReference>
<evidence type="ECO:0000256" key="7">
    <source>
        <dbReference type="ARBA" id="ARBA00019179"/>
    </source>
</evidence>
<dbReference type="AlphaFoldDB" id="A0A0F9KF60"/>
<comment type="cofactor">
    <cofactor evidence="3">
        <name>Mg(2+)</name>
        <dbReference type="ChEBI" id="CHEBI:18420"/>
    </cofactor>
</comment>
<keyword evidence="11" id="KW-0255">Endonuclease</keyword>
<name>A0A0F9KF60_9ZZZZ</name>
<comment type="subcellular location">
    <subcellularLocation>
        <location evidence="4">Cytoplasm</location>
    </subcellularLocation>
</comment>
<evidence type="ECO:0000256" key="2">
    <source>
        <dbReference type="ARBA" id="ARBA00001936"/>
    </source>
</evidence>
<dbReference type="GO" id="GO:0003723">
    <property type="term" value="F:RNA binding"/>
    <property type="evidence" value="ECO:0007669"/>
    <property type="project" value="InterPro"/>
</dbReference>
<dbReference type="SUPFAM" id="SSF53098">
    <property type="entry name" value="Ribonuclease H-like"/>
    <property type="match status" value="1"/>
</dbReference>